<evidence type="ECO:0000313" key="10">
    <source>
        <dbReference type="EMBL" id="SFQ41885.1"/>
    </source>
</evidence>
<dbReference type="Gene3D" id="2.30.42.10">
    <property type="match status" value="2"/>
</dbReference>
<dbReference type="PROSITE" id="PS50106">
    <property type="entry name" value="PDZ"/>
    <property type="match status" value="1"/>
</dbReference>
<dbReference type="Gene3D" id="2.40.10.120">
    <property type="match status" value="1"/>
</dbReference>
<dbReference type="Proteomes" id="UP000199306">
    <property type="component" value="Unassembled WGS sequence"/>
</dbReference>
<proteinExistence type="inferred from homology"/>
<sequence length="496" mass="52900">MEMKSNLKTLALVGVLSSASTLGAYKLLNFDKKDVVFSEAPSAFSRLVSNTPNVPGNPGEFTFAAEKATPAVVHIKTKMTRQVSRQMGDPFEDFFGFGDPFGGSRRRQQPEAQEASGSGVIISSDGYIVTNNHVVQGADEVSVILNDKRELKAKVISTDPSTDIAVIQVKAANLPFLTFGDSDGLRVGEWVLAVGNPFNLESTVTAGIVSAKGRQNIIDRGDGNEVSPLESFIQTDAAVNPGNSGGALVNLKGELVGINTAIYSRTGQFAGYSFAVPVSIVKKVSADLIKYGNVQRGYLGVSISDVTAKIAEEKDLKTNDGVYVGGFTDNSTAKNAGLKINDVIVKIDGIETRSASKLMELVGRKRPGENVVVTVNREGQLKDFNVVLKNKEGNTSILKGDSAAESVKIDLLGAKLGNLSASEKEKYKVAGGVKIIEITPDGRLDAQGITKGFVITKIDDKPIKDSKEVAELLDGRRGRIKIEGIDLDGTRYIMVL</sequence>
<evidence type="ECO:0000256" key="7">
    <source>
        <dbReference type="PIRSR" id="PIRSR611782-1"/>
    </source>
</evidence>
<dbReference type="SUPFAM" id="SSF50156">
    <property type="entry name" value="PDZ domain-like"/>
    <property type="match status" value="2"/>
</dbReference>
<keyword evidence="5" id="KW-0378">Hydrolase</keyword>
<reference evidence="10 11" key="1">
    <citation type="submission" date="2016-10" db="EMBL/GenBank/DDBJ databases">
        <authorList>
            <person name="de Groot N.N."/>
        </authorList>
    </citation>
    <scope>NUCLEOTIDE SEQUENCE [LARGE SCALE GENOMIC DNA]</scope>
    <source>
        <strain evidence="11">E92,LMG 26720,CCM 7988</strain>
    </source>
</reference>
<dbReference type="InterPro" id="IPR001940">
    <property type="entry name" value="Peptidase_S1C"/>
</dbReference>
<dbReference type="InterPro" id="IPR009003">
    <property type="entry name" value="Peptidase_S1_PA"/>
</dbReference>
<comment type="similarity">
    <text evidence="1">Belongs to the peptidase S1C family.</text>
</comment>
<dbReference type="SUPFAM" id="SSF50494">
    <property type="entry name" value="Trypsin-like serine proteases"/>
    <property type="match status" value="1"/>
</dbReference>
<dbReference type="AlphaFoldDB" id="A0A1I5YCC5"/>
<organism evidence="10 11">
    <name type="scientific">Pseudarcicella hirudinis</name>
    <dbReference type="NCBI Taxonomy" id="1079859"/>
    <lineage>
        <taxon>Bacteria</taxon>
        <taxon>Pseudomonadati</taxon>
        <taxon>Bacteroidota</taxon>
        <taxon>Cytophagia</taxon>
        <taxon>Cytophagales</taxon>
        <taxon>Flectobacillaceae</taxon>
        <taxon>Pseudarcicella</taxon>
    </lineage>
</organism>
<keyword evidence="3" id="KW-0732">Signal</keyword>
<dbReference type="PRINTS" id="PR00834">
    <property type="entry name" value="PROTEASES2C"/>
</dbReference>
<evidence type="ECO:0000256" key="4">
    <source>
        <dbReference type="ARBA" id="ARBA00022737"/>
    </source>
</evidence>
<evidence type="ECO:0000256" key="2">
    <source>
        <dbReference type="ARBA" id="ARBA00022670"/>
    </source>
</evidence>
<evidence type="ECO:0000256" key="5">
    <source>
        <dbReference type="ARBA" id="ARBA00022801"/>
    </source>
</evidence>
<protein>
    <submittedName>
        <fullName evidence="10">Do/DeqQ family serine protease</fullName>
    </submittedName>
</protein>
<evidence type="ECO:0000313" key="11">
    <source>
        <dbReference type="Proteomes" id="UP000199306"/>
    </source>
</evidence>
<evidence type="ECO:0000256" key="6">
    <source>
        <dbReference type="ARBA" id="ARBA00022825"/>
    </source>
</evidence>
<keyword evidence="6" id="KW-0720">Serine protease</keyword>
<feature type="domain" description="PDZ" evidence="9">
    <location>
        <begin position="288"/>
        <end position="379"/>
    </location>
</feature>
<dbReference type="InterPro" id="IPR011782">
    <property type="entry name" value="Pept_S1C_Do"/>
</dbReference>
<evidence type="ECO:0000256" key="3">
    <source>
        <dbReference type="ARBA" id="ARBA00022729"/>
    </source>
</evidence>
<evidence type="ECO:0000259" key="9">
    <source>
        <dbReference type="PROSITE" id="PS50106"/>
    </source>
</evidence>
<feature type="binding site" evidence="8">
    <location>
        <position position="163"/>
    </location>
    <ligand>
        <name>substrate</name>
    </ligand>
</feature>
<dbReference type="GO" id="GO:0004252">
    <property type="term" value="F:serine-type endopeptidase activity"/>
    <property type="evidence" value="ECO:0007669"/>
    <property type="project" value="InterPro"/>
</dbReference>
<dbReference type="EMBL" id="FOXH01000018">
    <property type="protein sequence ID" value="SFQ41885.1"/>
    <property type="molecule type" value="Genomic_DNA"/>
</dbReference>
<dbReference type="PANTHER" id="PTHR22939:SF129">
    <property type="entry name" value="SERINE PROTEASE HTRA2, MITOCHONDRIAL"/>
    <property type="match status" value="1"/>
</dbReference>
<feature type="active site" description="Charge relay system" evidence="7">
    <location>
        <position position="163"/>
    </location>
</feature>
<accession>A0A1I5YCC5</accession>
<dbReference type="SMART" id="SM00228">
    <property type="entry name" value="PDZ"/>
    <property type="match status" value="2"/>
</dbReference>
<feature type="binding site" evidence="8">
    <location>
        <position position="133"/>
    </location>
    <ligand>
        <name>substrate</name>
    </ligand>
</feature>
<dbReference type="GO" id="GO:0006508">
    <property type="term" value="P:proteolysis"/>
    <property type="evidence" value="ECO:0007669"/>
    <property type="project" value="UniProtKB-KW"/>
</dbReference>
<evidence type="ECO:0000256" key="8">
    <source>
        <dbReference type="PIRSR" id="PIRSR611782-2"/>
    </source>
</evidence>
<dbReference type="Pfam" id="PF13365">
    <property type="entry name" value="Trypsin_2"/>
    <property type="match status" value="1"/>
</dbReference>
<dbReference type="NCBIfam" id="TIGR02037">
    <property type="entry name" value="degP_htrA_DO"/>
    <property type="match status" value="1"/>
</dbReference>
<evidence type="ECO:0000256" key="1">
    <source>
        <dbReference type="ARBA" id="ARBA00010541"/>
    </source>
</evidence>
<feature type="active site" description="Charge relay system" evidence="7">
    <location>
        <position position="133"/>
    </location>
</feature>
<dbReference type="InterPro" id="IPR036034">
    <property type="entry name" value="PDZ_sf"/>
</dbReference>
<keyword evidence="11" id="KW-1185">Reference proteome</keyword>
<dbReference type="InterPro" id="IPR001478">
    <property type="entry name" value="PDZ"/>
</dbReference>
<dbReference type="PANTHER" id="PTHR22939">
    <property type="entry name" value="SERINE PROTEASE FAMILY S1C HTRA-RELATED"/>
    <property type="match status" value="1"/>
</dbReference>
<keyword evidence="2 10" id="KW-0645">Protease</keyword>
<name>A0A1I5YCC5_9BACT</name>
<feature type="active site" description="Charge relay system" evidence="7">
    <location>
        <position position="244"/>
    </location>
</feature>
<dbReference type="Pfam" id="PF13180">
    <property type="entry name" value="PDZ_2"/>
    <property type="match status" value="1"/>
</dbReference>
<gene>
    <name evidence="10" type="ORF">SAMN04515674_11811</name>
</gene>
<feature type="binding site" evidence="8">
    <location>
        <begin position="242"/>
        <end position="244"/>
    </location>
    <ligand>
        <name>substrate</name>
    </ligand>
</feature>
<keyword evidence="4" id="KW-0677">Repeat</keyword>
<dbReference type="STRING" id="1079859.SAMN04515674_11811"/>